<keyword evidence="11" id="KW-1185">Reference proteome</keyword>
<evidence type="ECO:0000256" key="4">
    <source>
        <dbReference type="ARBA" id="ARBA00023125"/>
    </source>
</evidence>
<dbReference type="EMBL" id="CP001824">
    <property type="protein sequence ID" value="ACZ40527.1"/>
    <property type="molecule type" value="Genomic_DNA"/>
</dbReference>
<dbReference type="Pfam" id="PF00486">
    <property type="entry name" value="Trans_reg_C"/>
    <property type="match status" value="1"/>
</dbReference>
<evidence type="ECO:0000259" key="9">
    <source>
        <dbReference type="PROSITE" id="PS51755"/>
    </source>
</evidence>
<keyword evidence="4 7" id="KW-0238">DNA-binding</keyword>
<feature type="domain" description="OmpR/PhoB-type" evidence="9">
    <location>
        <begin position="128"/>
        <end position="228"/>
    </location>
</feature>
<dbReference type="Proteomes" id="UP000002027">
    <property type="component" value="Chromosome 2"/>
</dbReference>
<feature type="domain" description="Response regulatory" evidence="8">
    <location>
        <begin position="2"/>
        <end position="116"/>
    </location>
</feature>
<dbReference type="GO" id="GO:0006355">
    <property type="term" value="P:regulation of DNA-templated transcription"/>
    <property type="evidence" value="ECO:0007669"/>
    <property type="project" value="InterPro"/>
</dbReference>
<keyword evidence="1" id="KW-0597">Phosphoprotein</keyword>
<dbReference type="Pfam" id="PF00072">
    <property type="entry name" value="Response_reg"/>
    <property type="match status" value="1"/>
</dbReference>
<feature type="DNA-binding region" description="OmpR/PhoB-type" evidence="7">
    <location>
        <begin position="128"/>
        <end position="228"/>
    </location>
</feature>
<dbReference type="SUPFAM" id="SSF52172">
    <property type="entry name" value="CheY-like"/>
    <property type="match status" value="1"/>
</dbReference>
<dbReference type="SMART" id="SM00448">
    <property type="entry name" value="REC"/>
    <property type="match status" value="1"/>
</dbReference>
<gene>
    <name evidence="10" type="ordered locus">Sthe_3127</name>
</gene>
<keyword evidence="5" id="KW-0804">Transcription</keyword>
<dbReference type="SMART" id="SM00862">
    <property type="entry name" value="Trans_reg_C"/>
    <property type="match status" value="1"/>
</dbReference>
<evidence type="ECO:0000256" key="1">
    <source>
        <dbReference type="ARBA" id="ARBA00022553"/>
    </source>
</evidence>
<dbReference type="InterPro" id="IPR011006">
    <property type="entry name" value="CheY-like_superfamily"/>
</dbReference>
<dbReference type="STRING" id="479434.Sthe_3127"/>
<dbReference type="Gene3D" id="1.10.10.10">
    <property type="entry name" value="Winged helix-like DNA-binding domain superfamily/Winged helix DNA-binding domain"/>
    <property type="match status" value="1"/>
</dbReference>
<dbReference type="PANTHER" id="PTHR48111">
    <property type="entry name" value="REGULATOR OF RPOS"/>
    <property type="match status" value="1"/>
</dbReference>
<dbReference type="InterPro" id="IPR036388">
    <property type="entry name" value="WH-like_DNA-bd_sf"/>
</dbReference>
<dbReference type="RefSeq" id="WP_012873562.1">
    <property type="nucleotide sequence ID" value="NC_013524.1"/>
</dbReference>
<dbReference type="Gene3D" id="3.40.50.2300">
    <property type="match status" value="1"/>
</dbReference>
<dbReference type="GO" id="GO:0000156">
    <property type="term" value="F:phosphorelay response regulator activity"/>
    <property type="evidence" value="ECO:0007669"/>
    <property type="project" value="TreeGrafter"/>
</dbReference>
<dbReference type="KEGG" id="sti:Sthe_3127"/>
<dbReference type="HOGENOM" id="CLU_000445_30_4_0"/>
<dbReference type="PROSITE" id="PS51755">
    <property type="entry name" value="OMPR_PHOB"/>
    <property type="match status" value="1"/>
</dbReference>
<keyword evidence="2" id="KW-0902">Two-component regulatory system</keyword>
<dbReference type="InterPro" id="IPR016032">
    <property type="entry name" value="Sig_transdc_resp-reg_C-effctor"/>
</dbReference>
<organism evidence="10 11">
    <name type="scientific">Sphaerobacter thermophilus (strain ATCC 49802 / DSM 20745 / KCCM 41009 / NCIMB 13125 / S 6022)</name>
    <dbReference type="NCBI Taxonomy" id="479434"/>
    <lineage>
        <taxon>Bacteria</taxon>
        <taxon>Pseudomonadati</taxon>
        <taxon>Thermomicrobiota</taxon>
        <taxon>Thermomicrobia</taxon>
        <taxon>Sphaerobacterales</taxon>
        <taxon>Sphaerobacterineae</taxon>
        <taxon>Sphaerobacteraceae</taxon>
        <taxon>Sphaerobacter</taxon>
    </lineage>
</organism>
<dbReference type="CDD" id="cd17574">
    <property type="entry name" value="REC_OmpR"/>
    <property type="match status" value="1"/>
</dbReference>
<name>D1C9N4_SPHTD</name>
<dbReference type="AlphaFoldDB" id="D1C9N4"/>
<evidence type="ECO:0000313" key="11">
    <source>
        <dbReference type="Proteomes" id="UP000002027"/>
    </source>
</evidence>
<evidence type="ECO:0000256" key="6">
    <source>
        <dbReference type="PROSITE-ProRule" id="PRU00169"/>
    </source>
</evidence>
<dbReference type="CDD" id="cd00383">
    <property type="entry name" value="trans_reg_C"/>
    <property type="match status" value="1"/>
</dbReference>
<sequence length="256" mass="28326">MRIVVIDPDQTATRLVGFILGEAGHTVVQATTAAAGLHAVFERETDAVLLEAELPDLDGWELCKELRGRRYTGPLIFVSEQGSTRAKVRAFEHGADDFIVEPYDPAELVARVGAVARRCQRADYQAMGTVLKVGDVELAIGELTVRVAGREPVLLTPTEMRLLECLMRNSQITISRETLIERTWGYDFVGESNRVDVYISRLRKKLERDPAAPEYLHTVRGVGYVFRPAPRRANVVALPSSVGVNGHVEDFIQSIG</sequence>
<evidence type="ECO:0000256" key="7">
    <source>
        <dbReference type="PROSITE-ProRule" id="PRU01091"/>
    </source>
</evidence>
<reference evidence="11" key="1">
    <citation type="submission" date="2009-11" db="EMBL/GenBank/DDBJ databases">
        <title>The complete chromosome 2 of Sphaerobacter thermophilus DSM 20745.</title>
        <authorList>
            <person name="Lucas S."/>
            <person name="Copeland A."/>
            <person name="Lapidus A."/>
            <person name="Glavina del Rio T."/>
            <person name="Dalin E."/>
            <person name="Tice H."/>
            <person name="Bruce D."/>
            <person name="Goodwin L."/>
            <person name="Pitluck S."/>
            <person name="Kyrpides N."/>
            <person name="Mavromatis K."/>
            <person name="Ivanova N."/>
            <person name="Mikhailova N."/>
            <person name="LaButti K.M."/>
            <person name="Clum A."/>
            <person name="Sun H.I."/>
            <person name="Brettin T."/>
            <person name="Detter J.C."/>
            <person name="Han C."/>
            <person name="Larimer F."/>
            <person name="Land M."/>
            <person name="Hauser L."/>
            <person name="Markowitz V."/>
            <person name="Cheng J.F."/>
            <person name="Hugenholtz P."/>
            <person name="Woyke T."/>
            <person name="Wu D."/>
            <person name="Steenblock K."/>
            <person name="Schneider S."/>
            <person name="Pukall R."/>
            <person name="Goeker M."/>
            <person name="Klenk H.P."/>
            <person name="Eisen J.A."/>
        </authorList>
    </citation>
    <scope>NUCLEOTIDE SEQUENCE [LARGE SCALE GENOMIC DNA]</scope>
    <source>
        <strain evidence="11">ATCC 49802 / DSM 20745 / S 6022</strain>
    </source>
</reference>
<dbReference type="SUPFAM" id="SSF46894">
    <property type="entry name" value="C-terminal effector domain of the bipartite response regulators"/>
    <property type="match status" value="1"/>
</dbReference>
<dbReference type="GO" id="GO:0000976">
    <property type="term" value="F:transcription cis-regulatory region binding"/>
    <property type="evidence" value="ECO:0007669"/>
    <property type="project" value="TreeGrafter"/>
</dbReference>
<evidence type="ECO:0000256" key="2">
    <source>
        <dbReference type="ARBA" id="ARBA00023012"/>
    </source>
</evidence>
<dbReference type="OrthoDB" id="9790442at2"/>
<evidence type="ECO:0000256" key="5">
    <source>
        <dbReference type="ARBA" id="ARBA00023163"/>
    </source>
</evidence>
<dbReference type="GO" id="GO:0032993">
    <property type="term" value="C:protein-DNA complex"/>
    <property type="evidence" value="ECO:0007669"/>
    <property type="project" value="TreeGrafter"/>
</dbReference>
<proteinExistence type="predicted"/>
<reference evidence="10 11" key="2">
    <citation type="journal article" date="2010" name="Stand. Genomic Sci.">
        <title>Complete genome sequence of Desulfohalobium retbaense type strain (HR(100)).</title>
        <authorList>
            <person name="Spring S."/>
            <person name="Nolan M."/>
            <person name="Lapidus A."/>
            <person name="Glavina Del Rio T."/>
            <person name="Copeland A."/>
            <person name="Tice H."/>
            <person name="Cheng J.F."/>
            <person name="Lucas S."/>
            <person name="Land M."/>
            <person name="Chen F."/>
            <person name="Bruce D."/>
            <person name="Goodwin L."/>
            <person name="Pitluck S."/>
            <person name="Ivanova N."/>
            <person name="Mavromatis K."/>
            <person name="Mikhailova N."/>
            <person name="Pati A."/>
            <person name="Chen A."/>
            <person name="Palaniappan K."/>
            <person name="Hauser L."/>
            <person name="Chang Y.J."/>
            <person name="Jeffries C.D."/>
            <person name="Munk C."/>
            <person name="Kiss H."/>
            <person name="Chain P."/>
            <person name="Han C."/>
            <person name="Brettin T."/>
            <person name="Detter J.C."/>
            <person name="Schuler E."/>
            <person name="Goker M."/>
            <person name="Rohde M."/>
            <person name="Bristow J."/>
            <person name="Eisen J.A."/>
            <person name="Markowitz V."/>
            <person name="Hugenholtz P."/>
            <person name="Kyrpides N.C."/>
            <person name="Klenk H.P."/>
        </authorList>
    </citation>
    <scope>NUCLEOTIDE SEQUENCE [LARGE SCALE GENOMIC DNA]</scope>
    <source>
        <strain evidence="11">ATCC 49802 / DSM 20745 / S 6022</strain>
    </source>
</reference>
<dbReference type="InterPro" id="IPR039420">
    <property type="entry name" value="WalR-like"/>
</dbReference>
<keyword evidence="3" id="KW-0805">Transcription regulation</keyword>
<protein>
    <submittedName>
        <fullName evidence="10">Two component transcriptional regulator, winged helix family</fullName>
    </submittedName>
</protein>
<dbReference type="GO" id="GO:0005829">
    <property type="term" value="C:cytosol"/>
    <property type="evidence" value="ECO:0007669"/>
    <property type="project" value="TreeGrafter"/>
</dbReference>
<dbReference type="Gene3D" id="6.10.250.690">
    <property type="match status" value="1"/>
</dbReference>
<evidence type="ECO:0000259" key="8">
    <source>
        <dbReference type="PROSITE" id="PS50110"/>
    </source>
</evidence>
<dbReference type="InterPro" id="IPR001789">
    <property type="entry name" value="Sig_transdc_resp-reg_receiver"/>
</dbReference>
<accession>D1C9N4</accession>
<dbReference type="PANTHER" id="PTHR48111:SF1">
    <property type="entry name" value="TWO-COMPONENT RESPONSE REGULATOR ORR33"/>
    <property type="match status" value="1"/>
</dbReference>
<comment type="caution">
    <text evidence="6">Lacks conserved residue(s) required for the propagation of feature annotation.</text>
</comment>
<dbReference type="PROSITE" id="PS50110">
    <property type="entry name" value="RESPONSE_REGULATORY"/>
    <property type="match status" value="1"/>
</dbReference>
<evidence type="ECO:0000313" key="10">
    <source>
        <dbReference type="EMBL" id="ACZ40527.1"/>
    </source>
</evidence>
<dbReference type="InParanoid" id="D1C9N4"/>
<dbReference type="InterPro" id="IPR001867">
    <property type="entry name" value="OmpR/PhoB-type_DNA-bd"/>
</dbReference>
<evidence type="ECO:0000256" key="3">
    <source>
        <dbReference type="ARBA" id="ARBA00023015"/>
    </source>
</evidence>
<dbReference type="eggNOG" id="COG0745">
    <property type="taxonomic scope" value="Bacteria"/>
</dbReference>